<proteinExistence type="predicted"/>
<keyword evidence="1" id="KW-1133">Transmembrane helix</keyword>
<evidence type="ECO:0000313" key="2">
    <source>
        <dbReference type="EMBL" id="EKG17352.1"/>
    </source>
</evidence>
<dbReference type="HOGENOM" id="CLU_1713614_0_0_1"/>
<dbReference type="Proteomes" id="UP000007129">
    <property type="component" value="Unassembled WGS sequence"/>
</dbReference>
<evidence type="ECO:0000256" key="1">
    <source>
        <dbReference type="SAM" id="Phobius"/>
    </source>
</evidence>
<accession>K2RX98</accession>
<keyword evidence="1" id="KW-0472">Membrane</keyword>
<feature type="transmembrane region" description="Helical" evidence="1">
    <location>
        <begin position="12"/>
        <end position="31"/>
    </location>
</feature>
<gene>
    <name evidence="2" type="ORF">MPH_05418</name>
</gene>
<dbReference type="InParanoid" id="K2RX98"/>
<dbReference type="EMBL" id="AHHD01000249">
    <property type="protein sequence ID" value="EKG17352.1"/>
    <property type="molecule type" value="Genomic_DNA"/>
</dbReference>
<dbReference type="VEuPathDB" id="FungiDB:MPH_05418"/>
<reference evidence="2 3" key="1">
    <citation type="journal article" date="2012" name="BMC Genomics">
        <title>Tools to kill: Genome of one of the most destructive plant pathogenic fungi Macrophomina phaseolina.</title>
        <authorList>
            <person name="Islam M.S."/>
            <person name="Haque M.S."/>
            <person name="Islam M.M."/>
            <person name="Emdad E.M."/>
            <person name="Halim A."/>
            <person name="Hossen Q.M.M."/>
            <person name="Hossain M.Z."/>
            <person name="Ahmed B."/>
            <person name="Rahim S."/>
            <person name="Rahman M.S."/>
            <person name="Alam M.M."/>
            <person name="Hou S."/>
            <person name="Wan X."/>
            <person name="Saito J.A."/>
            <person name="Alam M."/>
        </authorList>
    </citation>
    <scope>NUCLEOTIDE SEQUENCE [LARGE SCALE GENOMIC DNA]</scope>
    <source>
        <strain evidence="2 3">MS6</strain>
    </source>
</reference>
<dbReference type="AlphaFoldDB" id="K2RX98"/>
<keyword evidence="1" id="KW-0812">Transmembrane</keyword>
<comment type="caution">
    <text evidence="2">The sequence shown here is derived from an EMBL/GenBank/DDBJ whole genome shotgun (WGS) entry which is preliminary data.</text>
</comment>
<protein>
    <submittedName>
        <fullName evidence="2">Uncharacterized protein</fullName>
    </submittedName>
</protein>
<sequence length="153" mass="17914">MQICLDSKEIHVWATILILTIYNTLISVDLVRPGAIGDKQAKGCVYLVLYSNENTRYTRRKPRYGIWHRFRANIEVSHVFRQSIKLYISRLSVPKDRAVKPFRIEWPADLSHIDTEHSLFIAKVFDRKAALKPNRTTYLILRPNALDVDTQYQ</sequence>
<name>K2RX98_MACPH</name>
<organism evidence="2 3">
    <name type="scientific">Macrophomina phaseolina (strain MS6)</name>
    <name type="common">Charcoal rot fungus</name>
    <dbReference type="NCBI Taxonomy" id="1126212"/>
    <lineage>
        <taxon>Eukaryota</taxon>
        <taxon>Fungi</taxon>
        <taxon>Dikarya</taxon>
        <taxon>Ascomycota</taxon>
        <taxon>Pezizomycotina</taxon>
        <taxon>Dothideomycetes</taxon>
        <taxon>Dothideomycetes incertae sedis</taxon>
        <taxon>Botryosphaeriales</taxon>
        <taxon>Botryosphaeriaceae</taxon>
        <taxon>Macrophomina</taxon>
    </lineage>
</organism>
<evidence type="ECO:0000313" key="3">
    <source>
        <dbReference type="Proteomes" id="UP000007129"/>
    </source>
</evidence>